<organism evidence="1 2">
    <name type="scientific">Spirosoma validum</name>
    <dbReference type="NCBI Taxonomy" id="2771355"/>
    <lineage>
        <taxon>Bacteria</taxon>
        <taxon>Pseudomonadati</taxon>
        <taxon>Bacteroidota</taxon>
        <taxon>Cytophagia</taxon>
        <taxon>Cytophagales</taxon>
        <taxon>Cytophagaceae</taxon>
        <taxon>Spirosoma</taxon>
    </lineage>
</organism>
<accession>A0A927GBH0</accession>
<protein>
    <submittedName>
        <fullName evidence="1">Uncharacterized protein</fullName>
    </submittedName>
</protein>
<reference evidence="1" key="1">
    <citation type="submission" date="2020-09" db="EMBL/GenBank/DDBJ databases">
        <authorList>
            <person name="Kim M.K."/>
        </authorList>
    </citation>
    <scope>NUCLEOTIDE SEQUENCE</scope>
    <source>
        <strain evidence="1">BT704</strain>
    </source>
</reference>
<name>A0A927GBH0_9BACT</name>
<sequence length="57" mass="6690">MEPHPTSNHRLYLICGTSRPVARRNWVRIRQQLWLVEQTAAEPLGAPSIQEDVDYWC</sequence>
<dbReference type="AlphaFoldDB" id="A0A927GBH0"/>
<proteinExistence type="predicted"/>
<keyword evidence="2" id="KW-1185">Reference proteome</keyword>
<evidence type="ECO:0000313" key="2">
    <source>
        <dbReference type="Proteomes" id="UP000653797"/>
    </source>
</evidence>
<evidence type="ECO:0000313" key="1">
    <source>
        <dbReference type="EMBL" id="MBD2751391.1"/>
    </source>
</evidence>
<dbReference type="Proteomes" id="UP000653797">
    <property type="component" value="Unassembled WGS sequence"/>
</dbReference>
<gene>
    <name evidence="1" type="ORF">IC230_00695</name>
</gene>
<comment type="caution">
    <text evidence="1">The sequence shown here is derived from an EMBL/GenBank/DDBJ whole genome shotgun (WGS) entry which is preliminary data.</text>
</comment>
<dbReference type="EMBL" id="JACXAA010000001">
    <property type="protein sequence ID" value="MBD2751391.1"/>
    <property type="molecule type" value="Genomic_DNA"/>
</dbReference>